<evidence type="ECO:0000313" key="2">
    <source>
        <dbReference type="Proteomes" id="UP000648352"/>
    </source>
</evidence>
<accession>A0ABR8S4G8</accession>
<evidence type="ECO:0000313" key="1">
    <source>
        <dbReference type="EMBL" id="MBD7958386.1"/>
    </source>
</evidence>
<dbReference type="Pfam" id="PF13830">
    <property type="entry name" value="DUF4192"/>
    <property type="match status" value="1"/>
</dbReference>
<dbReference type="InterPro" id="IPR025447">
    <property type="entry name" value="DUF4192"/>
</dbReference>
<organism evidence="1 2">
    <name type="scientific">Microbacterium pullorum</name>
    <dbReference type="NCBI Taxonomy" id="2762236"/>
    <lineage>
        <taxon>Bacteria</taxon>
        <taxon>Bacillati</taxon>
        <taxon>Actinomycetota</taxon>
        <taxon>Actinomycetes</taxon>
        <taxon>Micrococcales</taxon>
        <taxon>Microbacteriaceae</taxon>
        <taxon>Microbacterium</taxon>
    </lineage>
</organism>
<name>A0ABR8S4G8_9MICO</name>
<proteinExistence type="predicted"/>
<keyword evidence="2" id="KW-1185">Reference proteome</keyword>
<dbReference type="RefSeq" id="WP_191719583.1">
    <property type="nucleotide sequence ID" value="NZ_JACSQP010000007.1"/>
</dbReference>
<protein>
    <submittedName>
        <fullName evidence="1">DUF4192 family protein</fullName>
    </submittedName>
</protein>
<dbReference type="Proteomes" id="UP000648352">
    <property type="component" value="Unassembled WGS sequence"/>
</dbReference>
<comment type="caution">
    <text evidence="1">The sequence shown here is derived from an EMBL/GenBank/DDBJ whole genome shotgun (WGS) entry which is preliminary data.</text>
</comment>
<reference evidence="1 2" key="1">
    <citation type="submission" date="2020-08" db="EMBL/GenBank/DDBJ databases">
        <title>A Genomic Blueprint of the Chicken Gut Microbiome.</title>
        <authorList>
            <person name="Gilroy R."/>
            <person name="Ravi A."/>
            <person name="Getino M."/>
            <person name="Pursley I."/>
            <person name="Horton D.L."/>
            <person name="Alikhan N.-F."/>
            <person name="Baker D."/>
            <person name="Gharbi K."/>
            <person name="Hall N."/>
            <person name="Watson M."/>
            <person name="Adriaenssens E.M."/>
            <person name="Foster-Nyarko E."/>
            <person name="Jarju S."/>
            <person name="Secka A."/>
            <person name="Antonio M."/>
            <person name="Oren A."/>
            <person name="Chaudhuri R."/>
            <person name="La Ragione R.M."/>
            <person name="Hildebrand F."/>
            <person name="Pallen M.J."/>
        </authorList>
    </citation>
    <scope>NUCLEOTIDE SEQUENCE [LARGE SCALE GENOMIC DNA]</scope>
    <source>
        <strain evidence="1 2">Sa4CUA7</strain>
    </source>
</reference>
<gene>
    <name evidence="1" type="ORF">H9651_12110</name>
</gene>
<sequence>MTTIVKAADAAHFLSLVPAMLGFAPTRSLVLVPFDRGRSIGAMRMDLPRAEVDLDAFAATCLGMVCRLPDADAVAVAVYTDASCRDGLPHADLVASLGRSADACGLRVTDALSVGADGWGSHLDADCPPGGRPLAALQLPTPAAAPIAPGDQASGATLPPRDSARADAVAAALRGLYWAVRTLCGDRAEPPDPGEADGGVADGDRRIDPAALAAACRLDDVVQFFEQALEADAATVPPYDAALLVWCLARPALRDVALVQWSADAARGERALEAQRRWEDGAEYPVDLAMTMWGEGQRPDPQRLSRALEVTRVLAALAPTPLRPGVLAACAWLSWALGRSTHAERYAQLATDIEPEHGLSEIVLSFVAAGHLPDWAFRRA</sequence>
<dbReference type="EMBL" id="JACSQP010000007">
    <property type="protein sequence ID" value="MBD7958386.1"/>
    <property type="molecule type" value="Genomic_DNA"/>
</dbReference>